<dbReference type="EMBL" id="JAEACQ010000166">
    <property type="protein sequence ID" value="MBL7628026.1"/>
    <property type="molecule type" value="Genomic_DNA"/>
</dbReference>
<name>A0A937R9Q9_9ACTN</name>
<dbReference type="RefSeq" id="WP_203006120.1">
    <property type="nucleotide sequence ID" value="NZ_JADWYU010000170.1"/>
</dbReference>
<dbReference type="AlphaFoldDB" id="A0A937R9Q9"/>
<accession>A0A937R9Q9</accession>
<dbReference type="Proteomes" id="UP000604475">
    <property type="component" value="Unassembled WGS sequence"/>
</dbReference>
<gene>
    <name evidence="2" type="ORF">I7412_12755</name>
</gene>
<evidence type="ECO:0000313" key="3">
    <source>
        <dbReference type="Proteomes" id="UP000604475"/>
    </source>
</evidence>
<sequence>MARTLDDLRTLAERVQKAERDLTAARRERDDAIREVRAAGGHTVPAIADAAGVSLATAKIVLRGTS</sequence>
<reference evidence="2" key="1">
    <citation type="submission" date="2020-12" db="EMBL/GenBank/DDBJ databases">
        <title>Genomic characterization of non-nitrogen-fixing Frankia strains.</title>
        <authorList>
            <person name="Carlos-Shanley C."/>
            <person name="Guerra T."/>
            <person name="Hahn D."/>
        </authorList>
    </citation>
    <scope>NUCLEOTIDE SEQUENCE</scope>
    <source>
        <strain evidence="2">CN6</strain>
    </source>
</reference>
<keyword evidence="1" id="KW-0175">Coiled coil</keyword>
<organism evidence="2 3">
    <name type="scientific">Frankia nepalensis</name>
    <dbReference type="NCBI Taxonomy" id="1836974"/>
    <lineage>
        <taxon>Bacteria</taxon>
        <taxon>Bacillati</taxon>
        <taxon>Actinomycetota</taxon>
        <taxon>Actinomycetes</taxon>
        <taxon>Frankiales</taxon>
        <taxon>Frankiaceae</taxon>
        <taxon>Frankia</taxon>
    </lineage>
</organism>
<comment type="caution">
    <text evidence="2">The sequence shown here is derived from an EMBL/GenBank/DDBJ whole genome shotgun (WGS) entry which is preliminary data.</text>
</comment>
<evidence type="ECO:0000313" key="2">
    <source>
        <dbReference type="EMBL" id="MBL7628026.1"/>
    </source>
</evidence>
<feature type="coiled-coil region" evidence="1">
    <location>
        <begin position="1"/>
        <end position="35"/>
    </location>
</feature>
<evidence type="ECO:0000256" key="1">
    <source>
        <dbReference type="SAM" id="Coils"/>
    </source>
</evidence>
<protein>
    <submittedName>
        <fullName evidence="2">Uncharacterized protein</fullName>
    </submittedName>
</protein>
<keyword evidence="3" id="KW-1185">Reference proteome</keyword>
<proteinExistence type="predicted"/>